<evidence type="ECO:0000313" key="1">
    <source>
        <dbReference type="EMBL" id="GBG26610.1"/>
    </source>
</evidence>
<dbReference type="Proteomes" id="UP000241890">
    <property type="component" value="Unassembled WGS sequence"/>
</dbReference>
<dbReference type="Gene3D" id="3.40.50.300">
    <property type="entry name" value="P-loop containing nucleotide triphosphate hydrolases"/>
    <property type="match status" value="1"/>
</dbReference>
<accession>A0A2R5G6J0</accession>
<proteinExistence type="predicted"/>
<evidence type="ECO:0000313" key="2">
    <source>
        <dbReference type="Proteomes" id="UP000241890"/>
    </source>
</evidence>
<reference evidence="1 2" key="1">
    <citation type="submission" date="2017-12" db="EMBL/GenBank/DDBJ databases">
        <title>Sequencing, de novo assembly and annotation of complete genome of a new Thraustochytrid species, strain FCC1311.</title>
        <authorList>
            <person name="Sedici K."/>
            <person name="Godart F."/>
            <person name="Aiese Cigliano R."/>
            <person name="Sanseverino W."/>
            <person name="Barakat M."/>
            <person name="Ortet P."/>
            <person name="Marechal E."/>
            <person name="Cagnac O."/>
            <person name="Amato A."/>
        </authorList>
    </citation>
    <scope>NUCLEOTIDE SEQUENCE [LARGE SCALE GENOMIC DNA]</scope>
</reference>
<dbReference type="InParanoid" id="A0A2R5G6J0"/>
<evidence type="ECO:0008006" key="3">
    <source>
        <dbReference type="Google" id="ProtNLM"/>
    </source>
</evidence>
<sequence length="373" mass="42080">MDSTGLLRRPPDASSALLGDNLSTFKAYIASQQDDIACKSSILSLADELQTMLLERGTGIPIFIGGIGDSGTRSLVDFFSAFNVSFGKTSHSRDSVAWMGIYDMVSCTEENATSSVKVGDIYTTILAEHGVFGMEFNDHVRSKGAWFSGLQVMLRVLLQQLRFSGDDAVMVALKQPRTTLLLPMLHKLFGDQLRYIHLLRDPRDLAGGTFDRFFRDVCKIFYTDALDNEQCRGGVRNRLEFDARYDLEAMHWLTGHLNANQYLAIRIEDLVSEDNVPCLHTLLDFAGREWPMLRVLPQTVQEQADNFISHRGSFGGRKFSPKERAEVNFGSLRRAKVLYALRQFGYSMPREQDLEANWETDGFCGQRMPALHH</sequence>
<keyword evidence="2" id="KW-1185">Reference proteome</keyword>
<organism evidence="1 2">
    <name type="scientific">Hondaea fermentalgiana</name>
    <dbReference type="NCBI Taxonomy" id="2315210"/>
    <lineage>
        <taxon>Eukaryota</taxon>
        <taxon>Sar</taxon>
        <taxon>Stramenopiles</taxon>
        <taxon>Bigyra</taxon>
        <taxon>Labyrinthulomycetes</taxon>
        <taxon>Thraustochytrida</taxon>
        <taxon>Thraustochytriidae</taxon>
        <taxon>Hondaea</taxon>
    </lineage>
</organism>
<comment type="caution">
    <text evidence="1">The sequence shown here is derived from an EMBL/GenBank/DDBJ whole genome shotgun (WGS) entry which is preliminary data.</text>
</comment>
<dbReference type="Pfam" id="PF13469">
    <property type="entry name" value="Sulfotransfer_3"/>
    <property type="match status" value="1"/>
</dbReference>
<dbReference type="AlphaFoldDB" id="A0A2R5G6J0"/>
<gene>
    <name evidence="1" type="ORF">FCC1311_028312</name>
</gene>
<name>A0A2R5G6J0_9STRA</name>
<dbReference type="EMBL" id="BEYU01000022">
    <property type="protein sequence ID" value="GBG26610.1"/>
    <property type="molecule type" value="Genomic_DNA"/>
</dbReference>
<dbReference type="InterPro" id="IPR027417">
    <property type="entry name" value="P-loop_NTPase"/>
</dbReference>
<dbReference type="SUPFAM" id="SSF52540">
    <property type="entry name" value="P-loop containing nucleoside triphosphate hydrolases"/>
    <property type="match status" value="1"/>
</dbReference>
<protein>
    <recommendedName>
        <fullName evidence="3">Protein-tyrosine sulfotransferase</fullName>
    </recommendedName>
</protein>
<dbReference type="OrthoDB" id="187638at2759"/>